<dbReference type="FunCoup" id="A0A0C3C658">
    <property type="interactions" value="135"/>
</dbReference>
<proteinExistence type="predicted"/>
<dbReference type="GO" id="GO:0006666">
    <property type="term" value="P:3-keto-sphinganine metabolic process"/>
    <property type="evidence" value="ECO:0007669"/>
    <property type="project" value="TreeGrafter"/>
</dbReference>
<feature type="transmembrane region" description="Helical" evidence="1">
    <location>
        <begin position="171"/>
        <end position="189"/>
    </location>
</feature>
<dbReference type="STRING" id="913774.A0A0C3C658"/>
<gene>
    <name evidence="2" type="ORF">OIDMADRAFT_106771</name>
</gene>
<dbReference type="GO" id="GO:0030148">
    <property type="term" value="P:sphingolipid biosynthetic process"/>
    <property type="evidence" value="ECO:0007669"/>
    <property type="project" value="TreeGrafter"/>
</dbReference>
<dbReference type="AlphaFoldDB" id="A0A0C3C658"/>
<accession>A0A0C3C658</accession>
<keyword evidence="3" id="KW-1185">Reference proteome</keyword>
<dbReference type="OrthoDB" id="10267115at2759"/>
<evidence type="ECO:0000313" key="3">
    <source>
        <dbReference type="Proteomes" id="UP000054321"/>
    </source>
</evidence>
<keyword evidence="1" id="KW-0812">Transmembrane</keyword>
<keyword evidence="1" id="KW-1133">Transmembrane helix</keyword>
<dbReference type="InParanoid" id="A0A0C3C658"/>
<dbReference type="SUPFAM" id="SSF51735">
    <property type="entry name" value="NAD(P)-binding Rossmann-fold domains"/>
    <property type="match status" value="1"/>
</dbReference>
<dbReference type="PANTHER" id="PTHR43550">
    <property type="entry name" value="3-KETODIHYDROSPHINGOSINE REDUCTASE"/>
    <property type="match status" value="1"/>
</dbReference>
<reference evidence="3" key="2">
    <citation type="submission" date="2015-01" db="EMBL/GenBank/DDBJ databases">
        <title>Evolutionary Origins and Diversification of the Mycorrhizal Mutualists.</title>
        <authorList>
            <consortium name="DOE Joint Genome Institute"/>
            <consortium name="Mycorrhizal Genomics Consortium"/>
            <person name="Kohler A."/>
            <person name="Kuo A."/>
            <person name="Nagy L.G."/>
            <person name="Floudas D."/>
            <person name="Copeland A."/>
            <person name="Barry K.W."/>
            <person name="Cichocki N."/>
            <person name="Veneault-Fourrey C."/>
            <person name="LaButti K."/>
            <person name="Lindquist E.A."/>
            <person name="Lipzen A."/>
            <person name="Lundell T."/>
            <person name="Morin E."/>
            <person name="Murat C."/>
            <person name="Riley R."/>
            <person name="Ohm R."/>
            <person name="Sun H."/>
            <person name="Tunlid A."/>
            <person name="Henrissat B."/>
            <person name="Grigoriev I.V."/>
            <person name="Hibbett D.S."/>
            <person name="Martin F."/>
        </authorList>
    </citation>
    <scope>NUCLEOTIDE SEQUENCE [LARGE SCALE GENOMIC DNA]</scope>
    <source>
        <strain evidence="3">Zn</strain>
    </source>
</reference>
<dbReference type="PANTHER" id="PTHR43550:SF3">
    <property type="entry name" value="3-KETODIHYDROSPHINGOSINE REDUCTASE"/>
    <property type="match status" value="1"/>
</dbReference>
<organism evidence="2 3">
    <name type="scientific">Oidiodendron maius (strain Zn)</name>
    <dbReference type="NCBI Taxonomy" id="913774"/>
    <lineage>
        <taxon>Eukaryota</taxon>
        <taxon>Fungi</taxon>
        <taxon>Dikarya</taxon>
        <taxon>Ascomycota</taxon>
        <taxon>Pezizomycotina</taxon>
        <taxon>Leotiomycetes</taxon>
        <taxon>Leotiomycetes incertae sedis</taxon>
        <taxon>Myxotrichaceae</taxon>
        <taxon>Oidiodendron</taxon>
    </lineage>
</organism>
<name>A0A0C3C658_OIDMZ</name>
<evidence type="ECO:0008006" key="4">
    <source>
        <dbReference type="Google" id="ProtNLM"/>
    </source>
</evidence>
<reference evidence="2 3" key="1">
    <citation type="submission" date="2014-04" db="EMBL/GenBank/DDBJ databases">
        <authorList>
            <consortium name="DOE Joint Genome Institute"/>
            <person name="Kuo A."/>
            <person name="Martino E."/>
            <person name="Perotto S."/>
            <person name="Kohler A."/>
            <person name="Nagy L.G."/>
            <person name="Floudas D."/>
            <person name="Copeland A."/>
            <person name="Barry K.W."/>
            <person name="Cichocki N."/>
            <person name="Veneault-Fourrey C."/>
            <person name="LaButti K."/>
            <person name="Lindquist E.A."/>
            <person name="Lipzen A."/>
            <person name="Lundell T."/>
            <person name="Morin E."/>
            <person name="Murat C."/>
            <person name="Sun H."/>
            <person name="Tunlid A."/>
            <person name="Henrissat B."/>
            <person name="Grigoriev I.V."/>
            <person name="Hibbett D.S."/>
            <person name="Martin F."/>
            <person name="Nordberg H.P."/>
            <person name="Cantor M.N."/>
            <person name="Hua S.X."/>
        </authorList>
    </citation>
    <scope>NUCLEOTIDE SEQUENCE [LARGE SCALE GENOMIC DNA]</scope>
    <source>
        <strain evidence="2 3">Zn</strain>
    </source>
</reference>
<evidence type="ECO:0000256" key="1">
    <source>
        <dbReference type="SAM" id="Phobius"/>
    </source>
</evidence>
<dbReference type="EMBL" id="KN832890">
    <property type="protein sequence ID" value="KIM94368.1"/>
    <property type="molecule type" value="Genomic_DNA"/>
</dbReference>
<protein>
    <recommendedName>
        <fullName evidence="4">Ketoreductase (KR) domain-containing protein</fullName>
    </recommendedName>
</protein>
<dbReference type="PRINTS" id="PR00081">
    <property type="entry name" value="GDHRDH"/>
</dbReference>
<evidence type="ECO:0000313" key="2">
    <source>
        <dbReference type="EMBL" id="KIM94368.1"/>
    </source>
</evidence>
<dbReference type="HOGENOM" id="CLU_010194_3_3_1"/>
<dbReference type="InterPro" id="IPR002347">
    <property type="entry name" value="SDR_fam"/>
</dbReference>
<feature type="transmembrane region" description="Helical" evidence="1">
    <location>
        <begin position="302"/>
        <end position="319"/>
    </location>
</feature>
<dbReference type="GO" id="GO:0047560">
    <property type="term" value="F:3-dehydrosphinganine reductase activity"/>
    <property type="evidence" value="ECO:0007669"/>
    <property type="project" value="TreeGrafter"/>
</dbReference>
<dbReference type="Pfam" id="PF00106">
    <property type="entry name" value="adh_short"/>
    <property type="match status" value="1"/>
</dbReference>
<keyword evidence="1" id="KW-0472">Membrane</keyword>
<dbReference type="InterPro" id="IPR036291">
    <property type="entry name" value="NAD(P)-bd_dom_sf"/>
</dbReference>
<dbReference type="GO" id="GO:0005789">
    <property type="term" value="C:endoplasmic reticulum membrane"/>
    <property type="evidence" value="ECO:0007669"/>
    <property type="project" value="TreeGrafter"/>
</dbReference>
<sequence length="346" mass="37985">MTKFKAENLLAVIAGGSRGLGKSLAIELAKRGAHVLLLARGKDTLESAKEEVSAHRKSSTQVVDTIAADLTDPVAVGIRGVNQVFQLKTSYLHIVTYYQVKKALNEYGTVPDLVFCVAGGSNPSQIGFLAELGPKGLTSCLESNYYSAVFITQVCLQMWIQNPQPKRTRHVVFVASSAAFVGLPGYIAYTPPKAAVRAFADTLRQEILLYGGKDMYQVHAAYPGTFITESFLAEQTTKPELTKMMEGSNFSDSEIIAKTQTSLTIAKKILLGLDRGHFSITSDWESALILNNMRGPSPRDNVILDLLLALAVFLVWPFVRRDFDRKTRKYGREHHGPLNSGPFSEV</sequence>
<dbReference type="Proteomes" id="UP000054321">
    <property type="component" value="Unassembled WGS sequence"/>
</dbReference>
<dbReference type="Gene3D" id="3.40.50.720">
    <property type="entry name" value="NAD(P)-binding Rossmann-like Domain"/>
    <property type="match status" value="1"/>
</dbReference>